<dbReference type="PANTHER" id="PTHR44163:SF1">
    <property type="entry name" value="U3 SMALL NUCLEOLAR RNA-ASSOCIATED PROTEIN 4 HOMOLOG"/>
    <property type="match status" value="1"/>
</dbReference>
<dbReference type="Proteomes" id="UP000504629">
    <property type="component" value="Unplaced"/>
</dbReference>
<dbReference type="GO" id="GO:0034455">
    <property type="term" value="C:t-UTP complex"/>
    <property type="evidence" value="ECO:0007669"/>
    <property type="project" value="TreeGrafter"/>
</dbReference>
<dbReference type="Pfam" id="PF00400">
    <property type="entry name" value="WD40"/>
    <property type="match status" value="1"/>
</dbReference>
<dbReference type="InterPro" id="IPR015943">
    <property type="entry name" value="WD40/YVTN_repeat-like_dom_sf"/>
</dbReference>
<evidence type="ECO:0000313" key="4">
    <source>
        <dbReference type="RefSeq" id="XP_028036258.1"/>
    </source>
</evidence>
<dbReference type="KEGG" id="bman:114247473"/>
<proteinExistence type="predicted"/>
<evidence type="ECO:0000256" key="2">
    <source>
        <dbReference type="ARBA" id="ARBA00022737"/>
    </source>
</evidence>
<dbReference type="PROSITE" id="PS00678">
    <property type="entry name" value="WD_REPEATS_1"/>
    <property type="match status" value="1"/>
</dbReference>
<keyword evidence="3" id="KW-1185">Reference proteome</keyword>
<evidence type="ECO:0000256" key="1">
    <source>
        <dbReference type="ARBA" id="ARBA00022574"/>
    </source>
</evidence>
<dbReference type="GO" id="GO:0030686">
    <property type="term" value="C:90S preribosome"/>
    <property type="evidence" value="ECO:0007669"/>
    <property type="project" value="InterPro"/>
</dbReference>
<dbReference type="GeneID" id="114247473"/>
<dbReference type="GO" id="GO:0000462">
    <property type="term" value="P:maturation of SSU-rRNA from tricistronic rRNA transcript (SSU-rRNA, 5.8S rRNA, LSU-rRNA)"/>
    <property type="evidence" value="ECO:0007669"/>
    <property type="project" value="InterPro"/>
</dbReference>
<dbReference type="Gene3D" id="2.130.10.10">
    <property type="entry name" value="YVTN repeat-like/Quinoprotein amine dehydrogenase"/>
    <property type="match status" value="3"/>
</dbReference>
<gene>
    <name evidence="4" type="primary">LOC114247473</name>
</gene>
<dbReference type="PANTHER" id="PTHR44163">
    <property type="entry name" value="U3 SMALL NUCLEOLAR RNA-ASSOCIATED PROTEIN 4 HOMOLOG"/>
    <property type="match status" value="1"/>
</dbReference>
<evidence type="ECO:0000313" key="3">
    <source>
        <dbReference type="Proteomes" id="UP000504629"/>
    </source>
</evidence>
<dbReference type="OrthoDB" id="8883818at2759"/>
<dbReference type="InterPro" id="IPR046351">
    <property type="entry name" value="UTP4"/>
</dbReference>
<dbReference type="SMART" id="SM00320">
    <property type="entry name" value="WD40"/>
    <property type="match status" value="6"/>
</dbReference>
<name>A0A6J2K3M3_BOMMA</name>
<protein>
    <submittedName>
        <fullName evidence="4">U3 small nucleolar RNA-associated protein 4 homolog</fullName>
    </submittedName>
</protein>
<keyword evidence="1" id="KW-0853">WD repeat</keyword>
<dbReference type="GO" id="GO:0003723">
    <property type="term" value="F:RNA binding"/>
    <property type="evidence" value="ECO:0007669"/>
    <property type="project" value="TreeGrafter"/>
</dbReference>
<sequence length="693" mass="78193">MATSVHRIRYYNPQPTPVNCIAYNKLNKQLSLARKDSSIEIWDMTHFPFLLKFIPAVKDGSVEALGWVKDRLLTTGLGGALVEWNLEEMCIRNTILLTGYAAWCLDVSPDNTLVAVGTEQGYVNLYNVENDDIIYKKLFDKQEGRILCCKFNETSSILVTGSINTIRVWNVETGHATTRISVSRRGKEVIVWSLVTLENNIIASGDSLGRLTLWDGNTGDEIESFISHKADILTIAVSEDKNNLFCSGVDPTIIQFRKIKKKSESADEQWVKSYQNSINQHDVRDIAVLDQKVLSVGVDGYISTFHYVRKGFQRIPHLLPTPRSLVCSSKKFLLLRYSNHLEVWKLGAFLKDKSGRPVAEPANVIIKNKINTENNHSDCEKVNEMLKISENPVKLLSLQTKGKKQIQLCAISPNGELIVYSTESHTRMLKLDSDDESNVYLSKVILNGSITTCSHFAFTEDSKVLIVYNAGTISFLQVDPEAGVTVTQTINTKKHLSCKSILHFQISKKCPSNKVYLAVADTQGDIVIWTQIGKKFEHYITLPKYHCVPSAMVVDAEKETLIVAYVDRKVVEYELFEKKFSDWPGSAMPPVWYDTKQCVLSVHPHPSGQSVVFQHLTDLFVLDRKAQFEMEPTKKKKSADAGEMNLGYHILPMKYLSDFYWLGKSEAVTVEILPENIMSMLPPVAIRNKRSVN</sequence>
<dbReference type="InterPro" id="IPR036322">
    <property type="entry name" value="WD40_repeat_dom_sf"/>
</dbReference>
<accession>A0A6J2K3M3</accession>
<dbReference type="RefSeq" id="XP_028036258.1">
    <property type="nucleotide sequence ID" value="XM_028180457.1"/>
</dbReference>
<dbReference type="AlphaFoldDB" id="A0A6J2K3M3"/>
<dbReference type="InterPro" id="IPR001680">
    <property type="entry name" value="WD40_rpt"/>
</dbReference>
<dbReference type="SUPFAM" id="SSF50978">
    <property type="entry name" value="WD40 repeat-like"/>
    <property type="match status" value="2"/>
</dbReference>
<dbReference type="GO" id="GO:0032040">
    <property type="term" value="C:small-subunit processome"/>
    <property type="evidence" value="ECO:0007669"/>
    <property type="project" value="TreeGrafter"/>
</dbReference>
<keyword evidence="2" id="KW-0677">Repeat</keyword>
<dbReference type="InterPro" id="IPR019775">
    <property type="entry name" value="WD40_repeat_CS"/>
</dbReference>
<reference evidence="4" key="1">
    <citation type="submission" date="2025-08" db="UniProtKB">
        <authorList>
            <consortium name="RefSeq"/>
        </authorList>
    </citation>
    <scope>IDENTIFICATION</scope>
    <source>
        <tissue evidence="4">Silk gland</tissue>
    </source>
</reference>
<organism evidence="3 4">
    <name type="scientific">Bombyx mandarina</name>
    <name type="common">Wild silk moth</name>
    <name type="synonym">Wild silkworm</name>
    <dbReference type="NCBI Taxonomy" id="7092"/>
    <lineage>
        <taxon>Eukaryota</taxon>
        <taxon>Metazoa</taxon>
        <taxon>Ecdysozoa</taxon>
        <taxon>Arthropoda</taxon>
        <taxon>Hexapoda</taxon>
        <taxon>Insecta</taxon>
        <taxon>Pterygota</taxon>
        <taxon>Neoptera</taxon>
        <taxon>Endopterygota</taxon>
        <taxon>Lepidoptera</taxon>
        <taxon>Glossata</taxon>
        <taxon>Ditrysia</taxon>
        <taxon>Bombycoidea</taxon>
        <taxon>Bombycidae</taxon>
        <taxon>Bombycinae</taxon>
        <taxon>Bombyx</taxon>
    </lineage>
</organism>